<keyword evidence="10" id="KW-0378">Hydrolase</keyword>
<dbReference type="AlphaFoldDB" id="A0A642UIG6"/>
<feature type="domain" description="Helicase ATP-binding" evidence="18">
    <location>
        <begin position="122"/>
        <end position="294"/>
    </location>
</feature>
<dbReference type="InterPro" id="IPR001650">
    <property type="entry name" value="Helicase_C-like"/>
</dbReference>
<dbReference type="InterPro" id="IPR014014">
    <property type="entry name" value="RNA_helicase_DEAD_Q_motif"/>
</dbReference>
<feature type="compositionally biased region" description="Basic residues" evidence="17">
    <location>
        <begin position="363"/>
        <end position="378"/>
    </location>
</feature>
<feature type="compositionally biased region" description="Acidic residues" evidence="17">
    <location>
        <begin position="28"/>
        <end position="55"/>
    </location>
</feature>
<dbReference type="PROSITE" id="PS51195">
    <property type="entry name" value="Q_MOTIF"/>
    <property type="match status" value="1"/>
</dbReference>
<dbReference type="PANTHER" id="PTHR47959">
    <property type="entry name" value="ATP-DEPENDENT RNA HELICASE RHLE-RELATED"/>
    <property type="match status" value="1"/>
</dbReference>
<dbReference type="PANTHER" id="PTHR47959:SF8">
    <property type="entry name" value="RNA HELICASE"/>
    <property type="match status" value="1"/>
</dbReference>
<keyword evidence="12" id="KW-0067">ATP-binding</keyword>
<evidence type="ECO:0000256" key="3">
    <source>
        <dbReference type="ARBA" id="ARBA00010379"/>
    </source>
</evidence>
<gene>
    <name evidence="21" type="ORF">TRICI_006585</name>
</gene>
<organism evidence="21 22">
    <name type="scientific">Trichomonascus ciferrii</name>
    <dbReference type="NCBI Taxonomy" id="44093"/>
    <lineage>
        <taxon>Eukaryota</taxon>
        <taxon>Fungi</taxon>
        <taxon>Dikarya</taxon>
        <taxon>Ascomycota</taxon>
        <taxon>Saccharomycotina</taxon>
        <taxon>Dipodascomycetes</taxon>
        <taxon>Dipodascales</taxon>
        <taxon>Trichomonascaceae</taxon>
        <taxon>Trichomonascus</taxon>
        <taxon>Trichomonascus ciferrii complex</taxon>
    </lineage>
</organism>
<feature type="compositionally biased region" description="Polar residues" evidence="17">
    <location>
        <begin position="827"/>
        <end position="837"/>
    </location>
</feature>
<sequence length="919" mass="103477">MPTSDSEDDYDITKSIAINPDVGSSDEGGSDFEGFGDEVQDEILSSSEEEEEEDDKSFPTMELSDNEEDEKKDEQIDEYFSTPKVKKGSDRTFAGLGLSKILVQNVSRKGFKMPTPIQRKTMPLVLDGKDVVGMARTGSGKTAAFVLPMLEKLKVHSARVGARALILAPNRELALQTLKVVKEFSRGSDLRSVLLVGGDSLEDQFGYMMGNPDIIIATPGRFMHLKVEMQLDISTIEYVVFDEADRLFELGFSEQLNEILASLSTARQTLLFSATLPNSLVEFAKAGLNDPVLVRLDAETKVSEDLEMAFFSIKDDERDAALCYVLKDVIKMPLASEEQRKYLQEQEQRYLEEASSDEDNNNKSKKRNKKKKKFKKERLPKANELPCPESTIVFVPTKYHVEYISSLLMTFGYAVSFIYGTLDQTARKEQLFRFRAGKTSVLVVTDVAARGIDIPVLANVVNYTLPPSPKVFVHRVGRTARAGRRGWAYSLIKKMEVPYLLDLELFLGRKLQLTPQNNTTDPKDVNFTERMVVGGLPRAGVEDSMEEVESLIKNNYDVSNLRDVALRGEKQYINTRPSASQESMKRSKDVIEDGWDRRNLLFGPSVENEQQQLLDALSNRKTKETIFEYRKQTFESAAEMMAKRRRQLAPIQRRAEEKRARKHEEAANKDNTEEEQTEVGNGAADLTEASESTIKAAFKEASDDQPSKKKRKTYKDDNFFMSHFASSDAAAERGYSLNNGSGSFAGDARSAAFDITGEGKEFAQKQGMRWDKKKGKYINASSTDSKGKDVKYIRGENGQKIPASFRSGRFDAWKASHKASVPRVGTIETSSAKNNLPQGKRYKYNDVKAPKPADKARDDYESRKKRVKEALDKGLHVKGMRPTVAQSTGVQDTEAVRKQRKLKEKRREKNARPSHRKKK</sequence>
<evidence type="ECO:0000256" key="10">
    <source>
        <dbReference type="ARBA" id="ARBA00022801"/>
    </source>
</evidence>
<dbReference type="OrthoDB" id="10261375at2759"/>
<evidence type="ECO:0000256" key="15">
    <source>
        <dbReference type="ARBA" id="ARBA00047984"/>
    </source>
</evidence>
<keyword evidence="14" id="KW-0539">Nucleus</keyword>
<dbReference type="InterPro" id="IPR014001">
    <property type="entry name" value="Helicase_ATP-bd"/>
</dbReference>
<feature type="compositionally biased region" description="Acidic residues" evidence="17">
    <location>
        <begin position="64"/>
        <end position="75"/>
    </location>
</feature>
<dbReference type="Proteomes" id="UP000761534">
    <property type="component" value="Unassembled WGS sequence"/>
</dbReference>
<comment type="caution">
    <text evidence="21">The sequence shown here is derived from an EMBL/GenBank/DDBJ whole genome shotgun (WGS) entry which is preliminary data.</text>
</comment>
<dbReference type="Pfam" id="PF00270">
    <property type="entry name" value="DEAD"/>
    <property type="match status" value="1"/>
</dbReference>
<keyword evidence="9" id="KW-0547">Nucleotide-binding</keyword>
<dbReference type="InterPro" id="IPR027417">
    <property type="entry name" value="P-loop_NTPase"/>
</dbReference>
<evidence type="ECO:0000313" key="21">
    <source>
        <dbReference type="EMBL" id="KAA8898324.1"/>
    </source>
</evidence>
<dbReference type="Pfam" id="PF08147">
    <property type="entry name" value="DBP10CT"/>
    <property type="match status" value="1"/>
</dbReference>
<name>A0A642UIG6_9ASCO</name>
<feature type="compositionally biased region" description="Acidic residues" evidence="17">
    <location>
        <begin position="1"/>
        <end position="10"/>
    </location>
</feature>
<dbReference type="GO" id="GO:0005829">
    <property type="term" value="C:cytosol"/>
    <property type="evidence" value="ECO:0007669"/>
    <property type="project" value="TreeGrafter"/>
</dbReference>
<dbReference type="PROSITE" id="PS51192">
    <property type="entry name" value="HELICASE_ATP_BIND_1"/>
    <property type="match status" value="1"/>
</dbReference>
<evidence type="ECO:0000256" key="6">
    <source>
        <dbReference type="ARBA" id="ARBA00021760"/>
    </source>
</evidence>
<feature type="region of interest" description="Disordered" evidence="17">
    <location>
        <begin position="351"/>
        <end position="380"/>
    </location>
</feature>
<evidence type="ECO:0000256" key="17">
    <source>
        <dbReference type="SAM" id="MobiDB-lite"/>
    </source>
</evidence>
<dbReference type="GO" id="GO:0005524">
    <property type="term" value="F:ATP binding"/>
    <property type="evidence" value="ECO:0007669"/>
    <property type="project" value="UniProtKB-KW"/>
</dbReference>
<evidence type="ECO:0000256" key="11">
    <source>
        <dbReference type="ARBA" id="ARBA00022806"/>
    </source>
</evidence>
<dbReference type="CDD" id="cd17959">
    <property type="entry name" value="DEADc_DDX54"/>
    <property type="match status" value="1"/>
</dbReference>
<evidence type="ECO:0000259" key="18">
    <source>
        <dbReference type="PROSITE" id="PS51192"/>
    </source>
</evidence>
<feature type="domain" description="DEAD-box RNA helicase Q" evidence="20">
    <location>
        <begin position="91"/>
        <end position="119"/>
    </location>
</feature>
<keyword evidence="8" id="KW-0698">rRNA processing</keyword>
<dbReference type="InterPro" id="IPR000629">
    <property type="entry name" value="RNA-helicase_DEAD-box_CS"/>
</dbReference>
<dbReference type="EC" id="3.6.4.13" evidence="4"/>
<evidence type="ECO:0000256" key="4">
    <source>
        <dbReference type="ARBA" id="ARBA00012552"/>
    </source>
</evidence>
<evidence type="ECO:0000256" key="14">
    <source>
        <dbReference type="ARBA" id="ARBA00023242"/>
    </source>
</evidence>
<dbReference type="VEuPathDB" id="FungiDB:TRICI_006585"/>
<dbReference type="InterPro" id="IPR050079">
    <property type="entry name" value="DEAD_box_RNA_helicase"/>
</dbReference>
<protein>
    <recommendedName>
        <fullName evidence="5">ATP-dependent RNA helicase DBP10</fullName>
        <ecNumber evidence="4">3.6.4.13</ecNumber>
    </recommendedName>
    <alternativeName>
        <fullName evidence="6">ATP-dependent RNA helicase dbp10</fullName>
    </alternativeName>
</protein>
<feature type="compositionally biased region" description="Basic and acidic residues" evidence="17">
    <location>
        <begin position="653"/>
        <end position="671"/>
    </location>
</feature>
<dbReference type="InterPro" id="IPR033517">
    <property type="entry name" value="DDX54/DBP10_DEAD-box_helicase"/>
</dbReference>
<dbReference type="SMART" id="SM00487">
    <property type="entry name" value="DEXDc"/>
    <property type="match status" value="1"/>
</dbReference>
<keyword evidence="22" id="KW-1185">Reference proteome</keyword>
<keyword evidence="11" id="KW-0347">Helicase</keyword>
<dbReference type="GO" id="GO:0006364">
    <property type="term" value="P:rRNA processing"/>
    <property type="evidence" value="ECO:0007669"/>
    <property type="project" value="UniProtKB-KW"/>
</dbReference>
<evidence type="ECO:0000256" key="2">
    <source>
        <dbReference type="ARBA" id="ARBA00004604"/>
    </source>
</evidence>
<dbReference type="SMART" id="SM00490">
    <property type="entry name" value="HELICc"/>
    <property type="match status" value="1"/>
</dbReference>
<feature type="short sequence motif" description="Q motif" evidence="16">
    <location>
        <begin position="91"/>
        <end position="119"/>
    </location>
</feature>
<evidence type="ECO:0000259" key="19">
    <source>
        <dbReference type="PROSITE" id="PS51194"/>
    </source>
</evidence>
<comment type="catalytic activity">
    <reaction evidence="15">
        <text>ATP + H2O = ADP + phosphate + H(+)</text>
        <dbReference type="Rhea" id="RHEA:13065"/>
        <dbReference type="ChEBI" id="CHEBI:15377"/>
        <dbReference type="ChEBI" id="CHEBI:15378"/>
        <dbReference type="ChEBI" id="CHEBI:30616"/>
        <dbReference type="ChEBI" id="CHEBI:43474"/>
        <dbReference type="ChEBI" id="CHEBI:456216"/>
        <dbReference type="EC" id="3.6.4.13"/>
    </reaction>
</comment>
<accession>A0A642UIG6</accession>
<dbReference type="PROSITE" id="PS00039">
    <property type="entry name" value="DEAD_ATP_HELICASE"/>
    <property type="match status" value="1"/>
</dbReference>
<dbReference type="Pfam" id="PF00271">
    <property type="entry name" value="Helicase_C"/>
    <property type="match status" value="1"/>
</dbReference>
<dbReference type="Gene3D" id="3.40.50.300">
    <property type="entry name" value="P-loop containing nucleotide triphosphate hydrolases"/>
    <property type="match status" value="2"/>
</dbReference>
<proteinExistence type="inferred from homology"/>
<evidence type="ECO:0000256" key="13">
    <source>
        <dbReference type="ARBA" id="ARBA00022884"/>
    </source>
</evidence>
<feature type="region of interest" description="Disordered" evidence="17">
    <location>
        <begin position="816"/>
        <end position="919"/>
    </location>
</feature>
<dbReference type="GO" id="GO:0003723">
    <property type="term" value="F:RNA binding"/>
    <property type="evidence" value="ECO:0007669"/>
    <property type="project" value="UniProtKB-KW"/>
</dbReference>
<dbReference type="EMBL" id="SWFS01000547">
    <property type="protein sequence ID" value="KAA8898324.1"/>
    <property type="molecule type" value="Genomic_DNA"/>
</dbReference>
<dbReference type="InterPro" id="IPR012541">
    <property type="entry name" value="DBP10_C"/>
</dbReference>
<feature type="domain" description="Helicase C-terminal" evidence="19">
    <location>
        <begin position="366"/>
        <end position="526"/>
    </location>
</feature>
<comment type="function">
    <text evidence="1">ATP-binding RNA helicase involved in the biogenesis of 60S ribosomal subunits and is required for the normal formation of 25S and 5.8S rRNAs.</text>
</comment>
<evidence type="ECO:0000256" key="8">
    <source>
        <dbReference type="ARBA" id="ARBA00022552"/>
    </source>
</evidence>
<comment type="similarity">
    <text evidence="3">Belongs to the DEAD box helicase family. DDX54/DBP10 subfamily.</text>
</comment>
<evidence type="ECO:0000256" key="12">
    <source>
        <dbReference type="ARBA" id="ARBA00022840"/>
    </source>
</evidence>
<evidence type="ECO:0000256" key="7">
    <source>
        <dbReference type="ARBA" id="ARBA00022517"/>
    </source>
</evidence>
<comment type="subcellular location">
    <subcellularLocation>
        <location evidence="2">Nucleus</location>
        <location evidence="2">Nucleolus</location>
    </subcellularLocation>
</comment>
<evidence type="ECO:0000256" key="16">
    <source>
        <dbReference type="PROSITE-ProRule" id="PRU00552"/>
    </source>
</evidence>
<keyword evidence="7" id="KW-0690">Ribosome biogenesis</keyword>
<evidence type="ECO:0000313" key="22">
    <source>
        <dbReference type="Proteomes" id="UP000761534"/>
    </source>
</evidence>
<feature type="region of interest" description="Disordered" evidence="17">
    <location>
        <begin position="1"/>
        <end position="75"/>
    </location>
</feature>
<dbReference type="GO" id="GO:0003724">
    <property type="term" value="F:RNA helicase activity"/>
    <property type="evidence" value="ECO:0007669"/>
    <property type="project" value="UniProtKB-EC"/>
</dbReference>
<dbReference type="PROSITE" id="PS51194">
    <property type="entry name" value="HELICASE_CTER"/>
    <property type="match status" value="1"/>
</dbReference>
<reference evidence="21" key="1">
    <citation type="journal article" date="2019" name="G3 (Bethesda)">
        <title>Genome Assemblies of Two Rare Opportunistic Yeast Pathogens: Diutina rugosa (syn. Candida rugosa) and Trichomonascus ciferrii (syn. Candida ciferrii).</title>
        <authorList>
            <person name="Mixao V."/>
            <person name="Saus E."/>
            <person name="Hansen A.P."/>
            <person name="Lass-Florl C."/>
            <person name="Gabaldon T."/>
        </authorList>
    </citation>
    <scope>NUCLEOTIDE SEQUENCE</scope>
    <source>
        <strain evidence="21">CBS 4856</strain>
    </source>
</reference>
<keyword evidence="13" id="KW-0694">RNA-binding</keyword>
<evidence type="ECO:0000256" key="9">
    <source>
        <dbReference type="ARBA" id="ARBA00022741"/>
    </source>
</evidence>
<dbReference type="CDD" id="cd18787">
    <property type="entry name" value="SF2_C_DEAD"/>
    <property type="match status" value="1"/>
</dbReference>
<feature type="region of interest" description="Disordered" evidence="17">
    <location>
        <begin position="640"/>
        <end position="684"/>
    </location>
</feature>
<dbReference type="SUPFAM" id="SSF52540">
    <property type="entry name" value="P-loop containing nucleoside triphosphate hydrolases"/>
    <property type="match status" value="2"/>
</dbReference>
<dbReference type="SMART" id="SM01123">
    <property type="entry name" value="DBP10CT"/>
    <property type="match status" value="1"/>
</dbReference>
<evidence type="ECO:0000259" key="20">
    <source>
        <dbReference type="PROSITE" id="PS51195"/>
    </source>
</evidence>
<dbReference type="FunFam" id="3.40.50.300:FF:000865">
    <property type="entry name" value="ATP-dependent RNA helicase DDX54"/>
    <property type="match status" value="1"/>
</dbReference>
<dbReference type="InterPro" id="IPR011545">
    <property type="entry name" value="DEAD/DEAH_box_helicase_dom"/>
</dbReference>
<evidence type="ECO:0000256" key="1">
    <source>
        <dbReference type="ARBA" id="ARBA00003706"/>
    </source>
</evidence>
<feature type="compositionally biased region" description="Basic and acidic residues" evidence="17">
    <location>
        <begin position="843"/>
        <end position="875"/>
    </location>
</feature>
<dbReference type="GO" id="GO:0005730">
    <property type="term" value="C:nucleolus"/>
    <property type="evidence" value="ECO:0007669"/>
    <property type="project" value="UniProtKB-SubCell"/>
</dbReference>
<dbReference type="GO" id="GO:0016887">
    <property type="term" value="F:ATP hydrolysis activity"/>
    <property type="evidence" value="ECO:0007669"/>
    <property type="project" value="RHEA"/>
</dbReference>
<evidence type="ECO:0000256" key="5">
    <source>
        <dbReference type="ARBA" id="ARBA00019117"/>
    </source>
</evidence>